<reference evidence="2 3" key="1">
    <citation type="submission" date="2016-10" db="EMBL/GenBank/DDBJ databases">
        <authorList>
            <person name="de Groot N.N."/>
        </authorList>
    </citation>
    <scope>NUCLEOTIDE SEQUENCE [LARGE SCALE GENOMIC DNA]</scope>
    <source>
        <strain evidence="2 3">DSM 5885</strain>
    </source>
</reference>
<gene>
    <name evidence="2" type="ORF">SAMN05660652_00131</name>
</gene>
<dbReference type="GO" id="GO:0003677">
    <property type="term" value="F:DNA binding"/>
    <property type="evidence" value="ECO:0007669"/>
    <property type="project" value="InterPro"/>
</dbReference>
<dbReference type="AlphaFoldDB" id="A0A1G7VAA1"/>
<dbReference type="STRING" id="83767.SAMN05660652_00131"/>
<dbReference type="SUPFAM" id="SSF47413">
    <property type="entry name" value="lambda repressor-like DNA-binding domains"/>
    <property type="match status" value="1"/>
</dbReference>
<dbReference type="EMBL" id="FNCY01000001">
    <property type="protein sequence ID" value="SDG56269.1"/>
    <property type="molecule type" value="Genomic_DNA"/>
</dbReference>
<evidence type="ECO:0000313" key="3">
    <source>
        <dbReference type="Proteomes" id="UP000198607"/>
    </source>
</evidence>
<accession>A0A1G7VAA1</accession>
<keyword evidence="3" id="KW-1185">Reference proteome</keyword>
<feature type="domain" description="HTH cro/C1-type" evidence="1">
    <location>
        <begin position="12"/>
        <end position="65"/>
    </location>
</feature>
<dbReference type="InterPro" id="IPR001387">
    <property type="entry name" value="Cro/C1-type_HTH"/>
</dbReference>
<dbReference type="Pfam" id="PF01381">
    <property type="entry name" value="HTH_3"/>
    <property type="match status" value="1"/>
</dbReference>
<dbReference type="InterPro" id="IPR010982">
    <property type="entry name" value="Lambda_DNA-bd_dom_sf"/>
</dbReference>
<dbReference type="SMART" id="SM00530">
    <property type="entry name" value="HTH_XRE"/>
    <property type="match status" value="1"/>
</dbReference>
<protein>
    <submittedName>
        <fullName evidence="2">Helix-turn-helix domain-containing protein</fullName>
    </submittedName>
</protein>
<proteinExistence type="predicted"/>
<dbReference type="Gene3D" id="1.10.260.40">
    <property type="entry name" value="lambda repressor-like DNA-binding domains"/>
    <property type="match status" value="1"/>
</dbReference>
<dbReference type="PROSITE" id="PS50943">
    <property type="entry name" value="HTH_CROC1"/>
    <property type="match status" value="1"/>
</dbReference>
<name>A0A1G7VAA1_9RHOO</name>
<dbReference type="RefSeq" id="WP_176785691.1">
    <property type="nucleotide sequence ID" value="NZ_FNCY01000001.1"/>
</dbReference>
<organism evidence="2 3">
    <name type="scientific">Propionivibrio dicarboxylicus</name>
    <dbReference type="NCBI Taxonomy" id="83767"/>
    <lineage>
        <taxon>Bacteria</taxon>
        <taxon>Pseudomonadati</taxon>
        <taxon>Pseudomonadota</taxon>
        <taxon>Betaproteobacteria</taxon>
        <taxon>Rhodocyclales</taxon>
        <taxon>Rhodocyclaceae</taxon>
        <taxon>Propionivibrio</taxon>
    </lineage>
</organism>
<dbReference type="Proteomes" id="UP000198607">
    <property type="component" value="Unassembled WGS sequence"/>
</dbReference>
<evidence type="ECO:0000259" key="1">
    <source>
        <dbReference type="PROSITE" id="PS50943"/>
    </source>
</evidence>
<evidence type="ECO:0000313" key="2">
    <source>
        <dbReference type="EMBL" id="SDG56269.1"/>
    </source>
</evidence>
<sequence>MTIIPAGFGRRLREERERLGFTQAQFAEAAGVQRLAQGQYESESRSPTVRFLSAIGNSGIDLNYVLFGRKSPPAAEEQRSLEKRVFELVEKYAQGQPDGRLGAEARYAMFEFLRAYLSTADANASETLDPAELIAKHLRS</sequence>